<feature type="compositionally biased region" description="Basic and acidic residues" evidence="13">
    <location>
        <begin position="1"/>
        <end position="10"/>
    </location>
</feature>
<name>A0A061S0S9_9CHLO</name>
<dbReference type="EC" id="2.3.2.27" evidence="4"/>
<evidence type="ECO:0000256" key="8">
    <source>
        <dbReference type="ARBA" id="ARBA00022771"/>
    </source>
</evidence>
<evidence type="ECO:0000256" key="2">
    <source>
        <dbReference type="ARBA" id="ARBA00004141"/>
    </source>
</evidence>
<protein>
    <recommendedName>
        <fullName evidence="4">RING-type E3 ubiquitin transferase</fullName>
        <ecNumber evidence="4">2.3.2.27</ecNumber>
    </recommendedName>
</protein>
<evidence type="ECO:0000256" key="9">
    <source>
        <dbReference type="ARBA" id="ARBA00022786"/>
    </source>
</evidence>
<evidence type="ECO:0000256" key="7">
    <source>
        <dbReference type="ARBA" id="ARBA00022723"/>
    </source>
</evidence>
<evidence type="ECO:0000256" key="14">
    <source>
        <dbReference type="SAM" id="Phobius"/>
    </source>
</evidence>
<dbReference type="CDD" id="cd16702">
    <property type="entry name" value="RING_CH-C4HC3_MARCH6"/>
    <property type="match status" value="1"/>
</dbReference>
<evidence type="ECO:0000256" key="4">
    <source>
        <dbReference type="ARBA" id="ARBA00012483"/>
    </source>
</evidence>
<evidence type="ECO:0000256" key="5">
    <source>
        <dbReference type="ARBA" id="ARBA00022679"/>
    </source>
</evidence>
<comment type="pathway">
    <text evidence="3">Protein modification; protein ubiquitination.</text>
</comment>
<gene>
    <name evidence="16" type="primary">DOA10</name>
    <name evidence="16" type="ORF">TSPGSL018_16652</name>
</gene>
<comment type="subcellular location">
    <subcellularLocation>
        <location evidence="2">Membrane</location>
        <topology evidence="2">Multi-pass membrane protein</topology>
    </subcellularLocation>
</comment>
<keyword evidence="9" id="KW-0833">Ubl conjugation pathway</keyword>
<feature type="region of interest" description="Disordered" evidence="13">
    <location>
        <begin position="1"/>
        <end position="25"/>
    </location>
</feature>
<evidence type="ECO:0000256" key="6">
    <source>
        <dbReference type="ARBA" id="ARBA00022692"/>
    </source>
</evidence>
<dbReference type="GO" id="GO:0008270">
    <property type="term" value="F:zinc ion binding"/>
    <property type="evidence" value="ECO:0007669"/>
    <property type="project" value="UniProtKB-KW"/>
</dbReference>
<keyword evidence="10" id="KW-0862">Zinc</keyword>
<dbReference type="Pfam" id="PF12906">
    <property type="entry name" value="RINGv"/>
    <property type="match status" value="1"/>
</dbReference>
<dbReference type="InterPro" id="IPR013083">
    <property type="entry name" value="Znf_RING/FYVE/PHD"/>
</dbReference>
<dbReference type="GO" id="GO:0036503">
    <property type="term" value="P:ERAD pathway"/>
    <property type="evidence" value="ECO:0007669"/>
    <property type="project" value="TreeGrafter"/>
</dbReference>
<dbReference type="GO" id="GO:0061630">
    <property type="term" value="F:ubiquitin protein ligase activity"/>
    <property type="evidence" value="ECO:0007669"/>
    <property type="project" value="UniProtKB-EC"/>
</dbReference>
<dbReference type="SUPFAM" id="SSF57850">
    <property type="entry name" value="RING/U-box"/>
    <property type="match status" value="1"/>
</dbReference>
<evidence type="ECO:0000256" key="3">
    <source>
        <dbReference type="ARBA" id="ARBA00004906"/>
    </source>
</evidence>
<feature type="non-terminal residue" evidence="16">
    <location>
        <position position="140"/>
    </location>
</feature>
<dbReference type="PANTHER" id="PTHR13145:SF0">
    <property type="entry name" value="E3 UBIQUITIN-PROTEIN LIGASE MARCHF6"/>
    <property type="match status" value="1"/>
</dbReference>
<comment type="catalytic activity">
    <reaction evidence="1">
        <text>S-ubiquitinyl-[E2 ubiquitin-conjugating enzyme]-L-cysteine + [acceptor protein]-L-lysine = [E2 ubiquitin-conjugating enzyme]-L-cysteine + N(6)-ubiquitinyl-[acceptor protein]-L-lysine.</text>
        <dbReference type="EC" id="2.3.2.27"/>
    </reaction>
</comment>
<sequence>MADRGGEEPGLRPASARSSDAGEADGPEAEHVCRICRCPAEPPSRELFHPCRCSGSIKFVHQDCLMQWLPHSGRRHCEVCKYEFSFTPVYADGVPPTLPLGEVLLGLATRGARAAARAVRAIFVVAVWLVWLPSVTCSMG</sequence>
<evidence type="ECO:0000313" key="16">
    <source>
        <dbReference type="EMBL" id="JAC77848.1"/>
    </source>
</evidence>
<organism evidence="16">
    <name type="scientific">Tetraselmis sp. GSL018</name>
    <dbReference type="NCBI Taxonomy" id="582737"/>
    <lineage>
        <taxon>Eukaryota</taxon>
        <taxon>Viridiplantae</taxon>
        <taxon>Chlorophyta</taxon>
        <taxon>core chlorophytes</taxon>
        <taxon>Chlorodendrophyceae</taxon>
        <taxon>Chlorodendrales</taxon>
        <taxon>Chlorodendraceae</taxon>
        <taxon>Tetraselmis</taxon>
    </lineage>
</organism>
<feature type="domain" description="RING-CH-type" evidence="15">
    <location>
        <begin position="25"/>
        <end position="87"/>
    </location>
</feature>
<evidence type="ECO:0000256" key="1">
    <source>
        <dbReference type="ARBA" id="ARBA00000900"/>
    </source>
</evidence>
<dbReference type="PROSITE" id="PS51292">
    <property type="entry name" value="ZF_RING_CH"/>
    <property type="match status" value="1"/>
</dbReference>
<keyword evidence="5" id="KW-0808">Transferase</keyword>
<dbReference type="GO" id="GO:0005789">
    <property type="term" value="C:endoplasmic reticulum membrane"/>
    <property type="evidence" value="ECO:0007669"/>
    <property type="project" value="TreeGrafter"/>
</dbReference>
<dbReference type="Gene3D" id="3.30.40.10">
    <property type="entry name" value="Zinc/RING finger domain, C3HC4 (zinc finger)"/>
    <property type="match status" value="1"/>
</dbReference>
<accession>A0A061S0S9</accession>
<evidence type="ECO:0000256" key="13">
    <source>
        <dbReference type="SAM" id="MobiDB-lite"/>
    </source>
</evidence>
<dbReference type="SMART" id="SM00744">
    <property type="entry name" value="RINGv"/>
    <property type="match status" value="1"/>
</dbReference>
<dbReference type="PANTHER" id="PTHR13145">
    <property type="entry name" value="SSM4 PROTEIN"/>
    <property type="match status" value="1"/>
</dbReference>
<keyword evidence="12 14" id="KW-0472">Membrane</keyword>
<evidence type="ECO:0000256" key="11">
    <source>
        <dbReference type="ARBA" id="ARBA00022989"/>
    </source>
</evidence>
<evidence type="ECO:0000259" key="15">
    <source>
        <dbReference type="PROSITE" id="PS51292"/>
    </source>
</evidence>
<dbReference type="InterPro" id="IPR011016">
    <property type="entry name" value="Znf_RING-CH"/>
</dbReference>
<keyword evidence="8" id="KW-0863">Zinc-finger</keyword>
<evidence type="ECO:0000256" key="10">
    <source>
        <dbReference type="ARBA" id="ARBA00022833"/>
    </source>
</evidence>
<dbReference type="EMBL" id="GBEZ01007627">
    <property type="protein sequence ID" value="JAC77848.1"/>
    <property type="molecule type" value="Transcribed_RNA"/>
</dbReference>
<feature type="transmembrane region" description="Helical" evidence="14">
    <location>
        <begin position="114"/>
        <end position="132"/>
    </location>
</feature>
<reference evidence="16" key="1">
    <citation type="submission" date="2014-05" db="EMBL/GenBank/DDBJ databases">
        <title>The transcriptome of the halophilic microalga Tetraselmis sp. GSL018 isolated from the Great Salt Lake, Utah.</title>
        <authorList>
            <person name="Jinkerson R.E."/>
            <person name="D'Adamo S."/>
            <person name="Posewitz M.C."/>
        </authorList>
    </citation>
    <scope>NUCLEOTIDE SEQUENCE</scope>
    <source>
        <strain evidence="16">GSL018</strain>
    </source>
</reference>
<dbReference type="AlphaFoldDB" id="A0A061S0S9"/>
<proteinExistence type="predicted"/>
<keyword evidence="7" id="KW-0479">Metal-binding</keyword>
<keyword evidence="11 14" id="KW-1133">Transmembrane helix</keyword>
<evidence type="ECO:0000256" key="12">
    <source>
        <dbReference type="ARBA" id="ARBA00023136"/>
    </source>
</evidence>
<dbReference type="FunFam" id="3.30.40.10:FF:000287">
    <property type="entry name" value="RING finger membrane protein"/>
    <property type="match status" value="1"/>
</dbReference>
<keyword evidence="6 14" id="KW-0812">Transmembrane</keyword>